<dbReference type="Proteomes" id="UP000182114">
    <property type="component" value="Unassembled WGS sequence"/>
</dbReference>
<evidence type="ECO:0000313" key="3">
    <source>
        <dbReference type="Proteomes" id="UP000182114"/>
    </source>
</evidence>
<organism evidence="2 3">
    <name type="scientific">Cellulophaga baltica</name>
    <dbReference type="NCBI Taxonomy" id="76594"/>
    <lineage>
        <taxon>Bacteria</taxon>
        <taxon>Pseudomonadati</taxon>
        <taxon>Bacteroidota</taxon>
        <taxon>Flavobacteriia</taxon>
        <taxon>Flavobacteriales</taxon>
        <taxon>Flavobacteriaceae</taxon>
        <taxon>Cellulophaga</taxon>
    </lineage>
</organism>
<dbReference type="Gene3D" id="3.90.1580.10">
    <property type="entry name" value="paralog of FGE (formylglycine-generating enzyme)"/>
    <property type="match status" value="1"/>
</dbReference>
<dbReference type="PANTHER" id="PTHR23150:SF19">
    <property type="entry name" value="FORMYLGLYCINE-GENERATING ENZYME"/>
    <property type="match status" value="1"/>
</dbReference>
<dbReference type="InterPro" id="IPR005532">
    <property type="entry name" value="SUMF_dom"/>
</dbReference>
<dbReference type="PANTHER" id="PTHR23150">
    <property type="entry name" value="SULFATASE MODIFYING FACTOR 1, 2"/>
    <property type="match status" value="1"/>
</dbReference>
<dbReference type="RefSeq" id="WP_074538687.1">
    <property type="nucleotide sequence ID" value="NZ_CANMRD010000003.1"/>
</dbReference>
<feature type="domain" description="Sulfatase-modifying factor enzyme-like" evidence="1">
    <location>
        <begin position="58"/>
        <end position="367"/>
    </location>
</feature>
<evidence type="ECO:0000313" key="2">
    <source>
        <dbReference type="EMBL" id="SDF10868.1"/>
    </source>
</evidence>
<dbReference type="GO" id="GO:0120147">
    <property type="term" value="F:formylglycine-generating oxidase activity"/>
    <property type="evidence" value="ECO:0007669"/>
    <property type="project" value="TreeGrafter"/>
</dbReference>
<reference evidence="3" key="1">
    <citation type="submission" date="2016-10" db="EMBL/GenBank/DDBJ databases">
        <authorList>
            <person name="Varghese N."/>
            <person name="Submissions S."/>
        </authorList>
    </citation>
    <scope>NUCLEOTIDE SEQUENCE [LARGE SCALE GENOMIC DNA]</scope>
    <source>
        <strain evidence="3">DSM 24729</strain>
    </source>
</reference>
<dbReference type="Pfam" id="PF03781">
    <property type="entry name" value="FGE-sulfatase"/>
    <property type="match status" value="1"/>
</dbReference>
<proteinExistence type="predicted"/>
<dbReference type="InterPro" id="IPR042095">
    <property type="entry name" value="SUMF_sf"/>
</dbReference>
<dbReference type="InterPro" id="IPR051043">
    <property type="entry name" value="Sulfatase_Mod_Factor_Kinase"/>
</dbReference>
<dbReference type="EMBL" id="FNBD01000007">
    <property type="protein sequence ID" value="SDF10868.1"/>
    <property type="molecule type" value="Genomic_DNA"/>
</dbReference>
<dbReference type="eggNOG" id="COG1262">
    <property type="taxonomic scope" value="Bacteria"/>
</dbReference>
<keyword evidence="3" id="KW-1185">Reference proteome</keyword>
<sequence>MKFLIPSLFALLLLNTQCKEQKKEELVREEDKVVLVTPEKEVLKEILVEQPADIEVPKGMVWIPGGTFNQGAVPQDKMAMDHEKPMHEVQVDGFFMDITEVTNVQFAKFVKETGYITVAERAIDWEEMKTQLPEGTPKPHDSILQPGALIFKKTKSSVPNLYDFSQWWEWKIGADWKHPNGPKSTIQGKDKEPVVQISYEDAMAYCTWAGRRLPTEAEWERASRGYQEKTIYFWGDDLSKLATMANTWEGEFPVTNSKLDGFERRAAVMSYPANDFGLYDMAGNVWEWTSDWYSSNYFKDVANNVALARNPQGPAKTYNPNNPYAIEKVIKGGSFLCSASYCASYRISSRMGSSPDSGAEHVGFRTVATPKMLTKN</sequence>
<evidence type="ECO:0000259" key="1">
    <source>
        <dbReference type="Pfam" id="PF03781"/>
    </source>
</evidence>
<dbReference type="SUPFAM" id="SSF56436">
    <property type="entry name" value="C-type lectin-like"/>
    <property type="match status" value="1"/>
</dbReference>
<protein>
    <submittedName>
        <fullName evidence="2">Formylglycine-generating enzyme, required for sulfatase activity, contains SUMF1/FGE domain</fullName>
    </submittedName>
</protein>
<name>A0A1G7IE64_9FLAO</name>
<accession>A0A1G7IE64</accession>
<gene>
    <name evidence="2" type="ORF">SAMN04487992_107187</name>
</gene>
<dbReference type="InterPro" id="IPR016187">
    <property type="entry name" value="CTDL_fold"/>
</dbReference>
<dbReference type="AlphaFoldDB" id="A0A1G7IE64"/>